<dbReference type="OrthoDB" id="9796486at2"/>
<dbReference type="InterPro" id="IPR012349">
    <property type="entry name" value="Split_barrel_FMN-bd"/>
</dbReference>
<dbReference type="PANTHER" id="PTHR42815:SF2">
    <property type="entry name" value="FAD-BINDING, PUTATIVE (AFU_ORTHOLOGUE AFUA_6G07600)-RELATED"/>
    <property type="match status" value="1"/>
</dbReference>
<name>A0A0D5XQV4_9PSED</name>
<dbReference type="AlphaFoldDB" id="A0A0D5XQV4"/>
<reference evidence="2 3" key="1">
    <citation type="journal article" date="2015" name="Mol. Plant Microbe Interact.">
        <title>Comparative Genomic Analysis of Pseudomonas chlororaphis PCL1606 Reveals New Insight into Antifungal Compounds Involved in Biocontrol.</title>
        <authorList>
            <person name="Calderon C.E."/>
            <person name="Ramos C."/>
            <person name="de Vicente A."/>
            <person name="Cazorla F.M."/>
        </authorList>
    </citation>
    <scope>NUCLEOTIDE SEQUENCE [LARGE SCALE GENOMIC DNA]</scope>
    <source>
        <strain evidence="2 3">PCL1606</strain>
    </source>
</reference>
<dbReference type="KEGG" id="pcz:PCL1606_00040"/>
<dbReference type="SUPFAM" id="SSF50475">
    <property type="entry name" value="FMN-binding split barrel"/>
    <property type="match status" value="1"/>
</dbReference>
<evidence type="ECO:0000313" key="2">
    <source>
        <dbReference type="EMBL" id="AKA21461.1"/>
    </source>
</evidence>
<sequence>MTTDSPWHAGEKRLQRHVGVAERMEGFGRKVIRSEMPDQHRQFFQQLPFMLLGAVDNQGNPWASVLEGPEGFAHSPTPGVLRLDSLPAAEDPAQVTAGAAIGLLGIELHTRRRNRLNGRITQLDEQGFALGVEQSFGNCPRYIQLRQFQSVPLAANRPVQRLDGLDEAARAMIRTADTFFVASYVEVEGRYWVDVSHRGGPAGFVRVEGNRLSIPDFAGNLHFNTLGNLSLNPRAGLLFIDFGRGDMLQLSGRAEVVLDGPHIATFPGAERLWHVEVEQLVRRPAALALRWQPSTNL</sequence>
<evidence type="ECO:0000259" key="1">
    <source>
        <dbReference type="Pfam" id="PF01243"/>
    </source>
</evidence>
<dbReference type="Proteomes" id="UP000032748">
    <property type="component" value="Chromosome"/>
</dbReference>
<dbReference type="InterPro" id="IPR011576">
    <property type="entry name" value="Pyridox_Oxase_N"/>
</dbReference>
<dbReference type="Pfam" id="PF01243">
    <property type="entry name" value="PNPOx_N"/>
    <property type="match status" value="2"/>
</dbReference>
<dbReference type="EMBL" id="CP011110">
    <property type="protein sequence ID" value="AKA21461.1"/>
    <property type="molecule type" value="Genomic_DNA"/>
</dbReference>
<dbReference type="Gene3D" id="2.30.110.10">
    <property type="entry name" value="Electron Transport, Fmn-binding Protein, Chain A"/>
    <property type="match status" value="1"/>
</dbReference>
<feature type="domain" description="Pyridoxamine 5'-phosphate oxidase N-terminal" evidence="1">
    <location>
        <begin position="36"/>
        <end position="143"/>
    </location>
</feature>
<proteinExistence type="predicted"/>
<protein>
    <submittedName>
        <fullName evidence="2">Pyridoxamine 5'-phosphate oxidase</fullName>
    </submittedName>
</protein>
<organism evidence="2 3">
    <name type="scientific">Pseudomonas chlororaphis</name>
    <dbReference type="NCBI Taxonomy" id="587753"/>
    <lineage>
        <taxon>Bacteria</taxon>
        <taxon>Pseudomonadati</taxon>
        <taxon>Pseudomonadota</taxon>
        <taxon>Gammaproteobacteria</taxon>
        <taxon>Pseudomonadales</taxon>
        <taxon>Pseudomonadaceae</taxon>
        <taxon>Pseudomonas</taxon>
    </lineage>
</organism>
<dbReference type="PANTHER" id="PTHR42815">
    <property type="entry name" value="FAD-BINDING, PUTATIVE (AFU_ORTHOLOGUE AFUA_6G07600)-RELATED"/>
    <property type="match status" value="1"/>
</dbReference>
<gene>
    <name evidence="2" type="ORF">PCL1606_00040</name>
</gene>
<feature type="domain" description="Pyridoxamine 5'-phosphate oxidase N-terminal" evidence="1">
    <location>
        <begin position="165"/>
        <end position="283"/>
    </location>
</feature>
<accession>A0A0D5XQV4</accession>
<evidence type="ECO:0000313" key="3">
    <source>
        <dbReference type="Proteomes" id="UP000032748"/>
    </source>
</evidence>
<dbReference type="PATRIC" id="fig|587753.10.peg.4"/>